<evidence type="ECO:0000256" key="1">
    <source>
        <dbReference type="ARBA" id="ARBA00022448"/>
    </source>
</evidence>
<sequence length="102" mass="10865">MKSTRRQFMAVSAVSVASLVTAKVAYAQPMLGEGEPQAVALGYKEDATAVDKAKFAKYQDGQRCDNCQLYTPKDAKAGACSVFPGKLVTAAGWCNLWVKKAG</sequence>
<dbReference type="Gene3D" id="4.10.490.10">
    <property type="entry name" value="High potential iron-sulphur protein"/>
    <property type="match status" value="1"/>
</dbReference>
<evidence type="ECO:0000256" key="5">
    <source>
        <dbReference type="ARBA" id="ARBA00023004"/>
    </source>
</evidence>
<dbReference type="Proteomes" id="UP000831607">
    <property type="component" value="Chromosome"/>
</dbReference>
<dbReference type="InterPro" id="IPR006311">
    <property type="entry name" value="TAT_signal"/>
</dbReference>
<gene>
    <name evidence="10" type="ORF">DHf2319_09645</name>
</gene>
<feature type="chain" id="PRO_5045817830" description="High-potential iron-sulfur protein" evidence="8">
    <location>
        <begin position="28"/>
        <end position="102"/>
    </location>
</feature>
<reference evidence="10 11" key="1">
    <citation type="submission" date="2020-11" db="EMBL/GenBank/DDBJ databases">
        <title>Algicoccus daihaiensis sp.nov., isolated from Daihai Lake in Inner Mongolia.</title>
        <authorList>
            <person name="Kai J."/>
        </authorList>
    </citation>
    <scope>NUCLEOTIDE SEQUENCE [LARGE SCALE GENOMIC DNA]</scope>
    <source>
        <strain evidence="11">f23</strain>
    </source>
</reference>
<feature type="domain" description="High potential iron-sulfur proteins family profile" evidence="9">
    <location>
        <begin position="25"/>
        <end position="102"/>
    </location>
</feature>
<dbReference type="InterPro" id="IPR000170">
    <property type="entry name" value="High_potential_FeS_prot"/>
</dbReference>
<organism evidence="10 11">
    <name type="scientific">Orrella daihaiensis</name>
    <dbReference type="NCBI Taxonomy" id="2782176"/>
    <lineage>
        <taxon>Bacteria</taxon>
        <taxon>Pseudomonadati</taxon>
        <taxon>Pseudomonadota</taxon>
        <taxon>Betaproteobacteria</taxon>
        <taxon>Burkholderiales</taxon>
        <taxon>Alcaligenaceae</taxon>
        <taxon>Orrella</taxon>
    </lineage>
</organism>
<comment type="subunit">
    <text evidence="7">Homodimer.</text>
</comment>
<comment type="function">
    <text evidence="7">Specific class of high-redox-potential 4Fe-4S ferredoxins. Functions in anaerobic electron transport in most purple and in some other photosynthetic bacteria and in at least one genus (Paracoccus) of halophilic, denitrifying bacteria.</text>
</comment>
<proteinExistence type="inferred from homology"/>
<dbReference type="Pfam" id="PF01355">
    <property type="entry name" value="HIPIP"/>
    <property type="match status" value="1"/>
</dbReference>
<dbReference type="PROSITE" id="PS51318">
    <property type="entry name" value="TAT"/>
    <property type="match status" value="1"/>
</dbReference>
<keyword evidence="2 7" id="KW-0004">4Fe-4S</keyword>
<name>A0ABY4AHQ7_9BURK</name>
<keyword evidence="6 7" id="KW-0411">Iron-sulfur</keyword>
<evidence type="ECO:0000256" key="4">
    <source>
        <dbReference type="ARBA" id="ARBA00022982"/>
    </source>
</evidence>
<feature type="signal peptide" evidence="8">
    <location>
        <begin position="1"/>
        <end position="27"/>
    </location>
</feature>
<keyword evidence="1 7" id="KW-0813">Transport</keyword>
<evidence type="ECO:0000256" key="6">
    <source>
        <dbReference type="ARBA" id="ARBA00023014"/>
    </source>
</evidence>
<dbReference type="EMBL" id="CP063982">
    <property type="protein sequence ID" value="UOD49719.1"/>
    <property type="molecule type" value="Genomic_DNA"/>
</dbReference>
<protein>
    <recommendedName>
        <fullName evidence="7">High-potential iron-sulfur protein</fullName>
        <shortName evidence="7">HiPIP</shortName>
    </recommendedName>
</protein>
<keyword evidence="5 7" id="KW-0408">Iron</keyword>
<keyword evidence="3 7" id="KW-0479">Metal-binding</keyword>
<evidence type="ECO:0000256" key="3">
    <source>
        <dbReference type="ARBA" id="ARBA00022723"/>
    </source>
</evidence>
<accession>A0ABY4AHQ7</accession>
<comment type="similarity">
    <text evidence="7">Belongs to the high-potential iron-sulfur protein (HiPIP) family.</text>
</comment>
<dbReference type="SUPFAM" id="SSF57652">
    <property type="entry name" value="HIPIP (high potential iron protein)"/>
    <property type="match status" value="1"/>
</dbReference>
<dbReference type="InterPro" id="IPR036369">
    <property type="entry name" value="HIPIP_sf"/>
</dbReference>
<dbReference type="PROSITE" id="PS51373">
    <property type="entry name" value="HIPIP"/>
    <property type="match status" value="1"/>
</dbReference>
<dbReference type="RefSeq" id="WP_243477957.1">
    <property type="nucleotide sequence ID" value="NZ_CP063982.1"/>
</dbReference>
<evidence type="ECO:0000259" key="9">
    <source>
        <dbReference type="PROSITE" id="PS51373"/>
    </source>
</evidence>
<evidence type="ECO:0000313" key="11">
    <source>
        <dbReference type="Proteomes" id="UP000831607"/>
    </source>
</evidence>
<keyword evidence="4 7" id="KW-0249">Electron transport</keyword>
<evidence type="ECO:0000313" key="10">
    <source>
        <dbReference type="EMBL" id="UOD49719.1"/>
    </source>
</evidence>
<keyword evidence="11" id="KW-1185">Reference proteome</keyword>
<keyword evidence="8" id="KW-0732">Signal</keyword>
<evidence type="ECO:0000256" key="8">
    <source>
        <dbReference type="SAM" id="SignalP"/>
    </source>
</evidence>
<evidence type="ECO:0000256" key="2">
    <source>
        <dbReference type="ARBA" id="ARBA00022485"/>
    </source>
</evidence>
<evidence type="ECO:0000256" key="7">
    <source>
        <dbReference type="RuleBase" id="RU000620"/>
    </source>
</evidence>